<evidence type="ECO:0000256" key="1">
    <source>
        <dbReference type="ARBA" id="ARBA00022884"/>
    </source>
</evidence>
<dbReference type="HOGENOM" id="CLU_058015_1_1_11"/>
<dbReference type="Gene3D" id="3.40.50.150">
    <property type="entry name" value="Vaccinia Virus protein VP39"/>
    <property type="match status" value="1"/>
</dbReference>
<dbReference type="InterPro" id="IPR036986">
    <property type="entry name" value="S4_RNA-bd_sf"/>
</dbReference>
<evidence type="ECO:0000313" key="5">
    <source>
        <dbReference type="EMBL" id="ACV06269.1"/>
    </source>
</evidence>
<dbReference type="GO" id="GO:0003723">
    <property type="term" value="F:RNA binding"/>
    <property type="evidence" value="ECO:0007669"/>
    <property type="project" value="UniProtKB-KW"/>
</dbReference>
<proteinExistence type="inferred from homology"/>
<dbReference type="SMART" id="SM00363">
    <property type="entry name" value="S4"/>
    <property type="match status" value="1"/>
</dbReference>
<keyword evidence="6" id="KW-1185">Reference proteome</keyword>
<dbReference type="KEGG" id="kse:Ksed_12370"/>
<protein>
    <submittedName>
        <fullName evidence="5">Predicted rRNA methylase</fullName>
    </submittedName>
</protein>
<name>C7NHB2_KYTSD</name>
<dbReference type="InterPro" id="IPR002877">
    <property type="entry name" value="RNA_MeTrfase_FtsJ_dom"/>
</dbReference>
<dbReference type="CDD" id="cd00165">
    <property type="entry name" value="S4"/>
    <property type="match status" value="1"/>
</dbReference>
<dbReference type="Gene3D" id="3.10.290.10">
    <property type="entry name" value="RNA-binding S4 domain"/>
    <property type="match status" value="1"/>
</dbReference>
<gene>
    <name evidence="5" type="ordered locus">Ksed_12370</name>
</gene>
<accession>C7NHB2</accession>
<dbReference type="Pfam" id="PF01728">
    <property type="entry name" value="FtsJ"/>
    <property type="match status" value="1"/>
</dbReference>
<dbReference type="STRING" id="478801.Ksed_12370"/>
<dbReference type="Pfam" id="PF01479">
    <property type="entry name" value="S4"/>
    <property type="match status" value="1"/>
</dbReference>
<evidence type="ECO:0000259" key="4">
    <source>
        <dbReference type="SMART" id="SM00363"/>
    </source>
</evidence>
<evidence type="ECO:0000256" key="2">
    <source>
        <dbReference type="ARBA" id="ARBA00029460"/>
    </source>
</evidence>
<dbReference type="Proteomes" id="UP000006666">
    <property type="component" value="Chromosome"/>
</dbReference>
<dbReference type="InterPro" id="IPR047048">
    <property type="entry name" value="TlyA"/>
</dbReference>
<dbReference type="PANTHER" id="PTHR32319">
    <property type="entry name" value="BACTERIAL HEMOLYSIN-LIKE PROTEIN"/>
    <property type="match status" value="1"/>
</dbReference>
<dbReference type="CDD" id="cd02440">
    <property type="entry name" value="AdoMet_MTases"/>
    <property type="match status" value="1"/>
</dbReference>
<sequence>MRLDKAVVQRGLTRSRTRAQGLIRQGQVLVEGEPVTKGSVDVDPESISLKDGAQTAADEVSRAQRKLERALELWPEVTHGVSEAVDLGASTGGFTSVLLNAGVARVWAVDVGHDQLVDSLRRDDRVVVREGVNARDTGALQEAGLSEGCVRLVVCDVSFISVRYILPSIQWLLGAGGQAVVLCKPQFEVGPQGSLRGIVRSREIRREAVVGVLDGATASGFSPRSLAVSGTLGTHGNVEFLLRCEVPGPGDQEVVGGSWHSELLDVSNSFWDGEDGDAFDL</sequence>
<dbReference type="PANTHER" id="PTHR32319:SF0">
    <property type="entry name" value="BACTERIAL HEMOLYSIN-LIKE PROTEIN"/>
    <property type="match status" value="1"/>
</dbReference>
<comment type="similarity">
    <text evidence="2">Belongs to the TlyA family.</text>
</comment>
<dbReference type="SUPFAM" id="SSF53335">
    <property type="entry name" value="S-adenosyl-L-methionine-dependent methyltransferases"/>
    <property type="match status" value="1"/>
</dbReference>
<evidence type="ECO:0000313" key="6">
    <source>
        <dbReference type="Proteomes" id="UP000006666"/>
    </source>
</evidence>
<evidence type="ECO:0000256" key="3">
    <source>
        <dbReference type="PROSITE-ProRule" id="PRU00182"/>
    </source>
</evidence>
<dbReference type="GO" id="GO:0008168">
    <property type="term" value="F:methyltransferase activity"/>
    <property type="evidence" value="ECO:0007669"/>
    <property type="project" value="UniProtKB-KW"/>
</dbReference>
<dbReference type="eggNOG" id="COG1189">
    <property type="taxonomic scope" value="Bacteria"/>
</dbReference>
<feature type="domain" description="RNA-binding S4" evidence="4">
    <location>
        <begin position="1"/>
        <end position="68"/>
    </location>
</feature>
<dbReference type="GO" id="GO:0032259">
    <property type="term" value="P:methylation"/>
    <property type="evidence" value="ECO:0007669"/>
    <property type="project" value="UniProtKB-KW"/>
</dbReference>
<dbReference type="SUPFAM" id="SSF55174">
    <property type="entry name" value="Alpha-L RNA-binding motif"/>
    <property type="match status" value="1"/>
</dbReference>
<reference evidence="5 6" key="1">
    <citation type="journal article" date="2009" name="Stand. Genomic Sci.">
        <title>Complete genome sequence of Kytococcus sedentarius type strain (541).</title>
        <authorList>
            <person name="Sims D."/>
            <person name="Brettin T."/>
            <person name="Detter J.C."/>
            <person name="Han C."/>
            <person name="Lapidus A."/>
            <person name="Copeland A."/>
            <person name="Glavina Del Rio T."/>
            <person name="Nolan M."/>
            <person name="Chen F."/>
            <person name="Lucas S."/>
            <person name="Tice H."/>
            <person name="Cheng J.F."/>
            <person name="Bruce D."/>
            <person name="Goodwin L."/>
            <person name="Pitluck S."/>
            <person name="Ovchinnikova G."/>
            <person name="Pati A."/>
            <person name="Ivanova N."/>
            <person name="Mavrommatis K."/>
            <person name="Chen A."/>
            <person name="Palaniappan K."/>
            <person name="D'haeseleer P."/>
            <person name="Chain P."/>
            <person name="Bristow J."/>
            <person name="Eisen J.A."/>
            <person name="Markowitz V."/>
            <person name="Hugenholtz P."/>
            <person name="Schneider S."/>
            <person name="Goker M."/>
            <person name="Pukall R."/>
            <person name="Kyrpides N.C."/>
            <person name="Klenk H.P."/>
        </authorList>
    </citation>
    <scope>NUCLEOTIDE SEQUENCE [LARGE SCALE GENOMIC DNA]</scope>
    <source>
        <strain evidence="6">ATCC 14392 / DSM 20547 / JCM 11482 / CCUG 33030 / NBRC 15357 / NCTC 11040 / CCM 314 / 541</strain>
    </source>
</reference>
<keyword evidence="5" id="KW-0489">Methyltransferase</keyword>
<keyword evidence="5" id="KW-0808">Transferase</keyword>
<dbReference type="PROSITE" id="PS50889">
    <property type="entry name" value="S4"/>
    <property type="match status" value="1"/>
</dbReference>
<keyword evidence="1 3" id="KW-0694">RNA-binding</keyword>
<organism evidence="5 6">
    <name type="scientific">Kytococcus sedentarius (strain ATCC 14392 / DSM 20547 / JCM 11482 / CCUG 33030 / NBRC 15357 / NCTC 11040 / CCM 314 / 541)</name>
    <name type="common">Micrococcus sedentarius</name>
    <dbReference type="NCBI Taxonomy" id="478801"/>
    <lineage>
        <taxon>Bacteria</taxon>
        <taxon>Bacillati</taxon>
        <taxon>Actinomycetota</taxon>
        <taxon>Actinomycetes</taxon>
        <taxon>Micrococcales</taxon>
        <taxon>Kytococcaceae</taxon>
        <taxon>Kytococcus</taxon>
    </lineage>
</organism>
<dbReference type="InterPro" id="IPR029063">
    <property type="entry name" value="SAM-dependent_MTases_sf"/>
</dbReference>
<dbReference type="AlphaFoldDB" id="C7NHB2"/>
<dbReference type="InterPro" id="IPR002942">
    <property type="entry name" value="S4_RNA-bd"/>
</dbReference>
<dbReference type="EMBL" id="CP001686">
    <property type="protein sequence ID" value="ACV06269.1"/>
    <property type="molecule type" value="Genomic_DNA"/>
</dbReference>